<dbReference type="GO" id="GO:0005829">
    <property type="term" value="C:cytosol"/>
    <property type="evidence" value="ECO:0007669"/>
    <property type="project" value="GOC"/>
</dbReference>
<dbReference type="GO" id="GO:0006895">
    <property type="term" value="P:Golgi to endosome transport"/>
    <property type="evidence" value="ECO:0007669"/>
    <property type="project" value="TreeGrafter"/>
</dbReference>
<evidence type="ECO:0000256" key="7">
    <source>
        <dbReference type="ARBA" id="ARBA00022989"/>
    </source>
</evidence>
<sequence length="160" mass="18218">MKAGTFRNTQWDPMLLIAQIISMQSCVYFTLGLLVFIANILAGDNYTLDNVFEYHEIHISDAGGRLIILAFVLNSFIASLALWFIVRRAKLCLDFSCTFHILHLLICWWYNSNFPSNISWWLLNAITTTIMCIGGEFLCLKSELKEIPVGYAALNQKSDV</sequence>
<dbReference type="PROSITE" id="PS51257">
    <property type="entry name" value="PROKAR_LIPOPROTEIN"/>
    <property type="match status" value="1"/>
</dbReference>
<feature type="transmembrane region" description="Helical" evidence="10">
    <location>
        <begin position="62"/>
        <end position="84"/>
    </location>
</feature>
<dbReference type="KEGG" id="bdr:105230912"/>
<evidence type="ECO:0000313" key="12">
    <source>
        <dbReference type="Proteomes" id="UP001652620"/>
    </source>
</evidence>
<keyword evidence="7 10" id="KW-1133">Transmembrane helix</keyword>
<evidence type="ECO:0000256" key="10">
    <source>
        <dbReference type="PIRNR" id="PIRNR031402"/>
    </source>
</evidence>
<evidence type="ECO:0000256" key="4">
    <source>
        <dbReference type="ARBA" id="ARBA00022448"/>
    </source>
</evidence>
<gene>
    <name evidence="11" type="primary">SYS1</name>
    <name evidence="13" type="synonym">LOC105230912</name>
</gene>
<dbReference type="Proteomes" id="UP001652620">
    <property type="component" value="Chromosome 2"/>
</dbReference>
<dbReference type="OMA" id="EYEMVGM"/>
<dbReference type="RefSeq" id="XP_011210232.1">
    <property type="nucleotide sequence ID" value="XM_011211930.3"/>
</dbReference>
<evidence type="ECO:0000256" key="9">
    <source>
        <dbReference type="ARBA" id="ARBA00023136"/>
    </source>
</evidence>
<name>A0A034V163_BACDO</name>
<evidence type="ECO:0000256" key="2">
    <source>
        <dbReference type="ARBA" id="ARBA00008160"/>
    </source>
</evidence>
<dbReference type="OrthoDB" id="542931at2759"/>
<evidence type="ECO:0000313" key="13">
    <source>
        <dbReference type="RefSeq" id="XP_011210232.1"/>
    </source>
</evidence>
<dbReference type="GO" id="GO:0043001">
    <property type="term" value="P:Golgi to plasma membrane protein transport"/>
    <property type="evidence" value="ECO:0007669"/>
    <property type="project" value="TreeGrafter"/>
</dbReference>
<keyword evidence="12" id="KW-1185">Reference proteome</keyword>
<comment type="similarity">
    <text evidence="2 10">Belongs to the SYS1 family.</text>
</comment>
<comment type="function">
    <text evidence="10">Involved in protein trafficking.</text>
</comment>
<dbReference type="GO" id="GO:0005802">
    <property type="term" value="C:trans-Golgi network"/>
    <property type="evidence" value="ECO:0007669"/>
    <property type="project" value="TreeGrafter"/>
</dbReference>
<dbReference type="InterPro" id="IPR019185">
    <property type="entry name" value="Integral_membrane_SYS1-rel"/>
</dbReference>
<dbReference type="CTD" id="90196"/>
<dbReference type="Pfam" id="PF09801">
    <property type="entry name" value="SYS1"/>
    <property type="match status" value="1"/>
</dbReference>
<accession>A0A034V163</accession>
<organism evidence="11">
    <name type="scientific">Bactrocera dorsalis</name>
    <name type="common">Oriental fruit fly</name>
    <name type="synonym">Dacus dorsalis</name>
    <dbReference type="NCBI Taxonomy" id="27457"/>
    <lineage>
        <taxon>Eukaryota</taxon>
        <taxon>Metazoa</taxon>
        <taxon>Ecdysozoa</taxon>
        <taxon>Arthropoda</taxon>
        <taxon>Hexapoda</taxon>
        <taxon>Insecta</taxon>
        <taxon>Pterygota</taxon>
        <taxon>Neoptera</taxon>
        <taxon>Endopterygota</taxon>
        <taxon>Diptera</taxon>
        <taxon>Brachycera</taxon>
        <taxon>Muscomorpha</taxon>
        <taxon>Tephritoidea</taxon>
        <taxon>Tephritidae</taxon>
        <taxon>Bactrocera</taxon>
        <taxon>Bactrocera</taxon>
    </lineage>
</organism>
<feature type="transmembrane region" description="Helical" evidence="10">
    <location>
        <begin position="21"/>
        <end position="42"/>
    </location>
</feature>
<keyword evidence="6 10" id="KW-0653">Protein transport</keyword>
<proteinExistence type="inferred from homology"/>
<evidence type="ECO:0000313" key="11">
    <source>
        <dbReference type="EMBL" id="JAC36219.1"/>
    </source>
</evidence>
<evidence type="ECO:0000256" key="1">
    <source>
        <dbReference type="ARBA" id="ARBA00004653"/>
    </source>
</evidence>
<feature type="transmembrane region" description="Helical" evidence="10">
    <location>
        <begin position="91"/>
        <end position="112"/>
    </location>
</feature>
<dbReference type="EMBL" id="GAKP01022733">
    <property type="protein sequence ID" value="JAC36219.1"/>
    <property type="molecule type" value="Transcribed_RNA"/>
</dbReference>
<dbReference type="AlphaFoldDB" id="A0A034V163"/>
<comment type="subcellular location">
    <subcellularLocation>
        <location evidence="1 10">Golgi apparatus membrane</location>
        <topology evidence="1 10">Multi-pass membrane protein</topology>
    </subcellularLocation>
</comment>
<keyword evidence="4 10" id="KW-0813">Transport</keyword>
<reference evidence="11" key="1">
    <citation type="journal article" date="2014" name="BMC Genomics">
        <title>Characterizing the developmental transcriptome of the oriental fruit fly, Bactrocera dorsalis (Diptera: Tephritidae) through comparative genomic analysis with Drosophila melanogaster utilizing modENCODE datasets.</title>
        <authorList>
            <person name="Geib S.M."/>
            <person name="Calla B."/>
            <person name="Hall B."/>
            <person name="Hou S."/>
            <person name="Manoukis N.C."/>
        </authorList>
    </citation>
    <scope>NUCLEOTIDE SEQUENCE</scope>
    <source>
        <strain evidence="11">Punador</strain>
    </source>
</reference>
<dbReference type="GO" id="GO:0000139">
    <property type="term" value="C:Golgi membrane"/>
    <property type="evidence" value="ECO:0007669"/>
    <property type="project" value="UniProtKB-SubCell"/>
</dbReference>
<keyword evidence="5 10" id="KW-0812">Transmembrane</keyword>
<dbReference type="PANTHER" id="PTHR12952:SF0">
    <property type="entry name" value="PROTEIN SYS1 HOMOLOG"/>
    <property type="match status" value="1"/>
</dbReference>
<protein>
    <recommendedName>
        <fullName evidence="3 10">Protein SYS1 homolog</fullName>
    </recommendedName>
</protein>
<dbReference type="PIRSF" id="PIRSF031402">
    <property type="entry name" value="SYS1_homologue"/>
    <property type="match status" value="1"/>
</dbReference>
<reference evidence="12" key="3">
    <citation type="submission" date="2025-05" db="UniProtKB">
        <authorList>
            <consortium name="RefSeq"/>
        </authorList>
    </citation>
    <scope>NUCLEOTIDE SEQUENCE [LARGE SCALE GENOMIC DNA]</scope>
</reference>
<keyword evidence="8 10" id="KW-0333">Golgi apparatus</keyword>
<dbReference type="GO" id="GO:0034067">
    <property type="term" value="P:protein localization to Golgi apparatus"/>
    <property type="evidence" value="ECO:0007669"/>
    <property type="project" value="TreeGrafter"/>
</dbReference>
<keyword evidence="9 10" id="KW-0472">Membrane</keyword>
<dbReference type="PANTHER" id="PTHR12952">
    <property type="entry name" value="SYS1"/>
    <property type="match status" value="1"/>
</dbReference>
<reference evidence="13" key="2">
    <citation type="submission" date="2025-04" db="UniProtKB">
        <authorList>
            <consortium name="RefSeq"/>
        </authorList>
    </citation>
    <scope>IDENTIFICATION</scope>
    <source>
        <strain evidence="13">Punador</strain>
    </source>
</reference>
<evidence type="ECO:0000256" key="5">
    <source>
        <dbReference type="ARBA" id="ARBA00022692"/>
    </source>
</evidence>
<feature type="transmembrane region" description="Helical" evidence="10">
    <location>
        <begin position="118"/>
        <end position="140"/>
    </location>
</feature>
<dbReference type="GeneID" id="105230912"/>
<dbReference type="InterPro" id="IPR016973">
    <property type="entry name" value="Integral_membrane_SYS1"/>
</dbReference>
<evidence type="ECO:0000256" key="6">
    <source>
        <dbReference type="ARBA" id="ARBA00022927"/>
    </source>
</evidence>
<evidence type="ECO:0000256" key="8">
    <source>
        <dbReference type="ARBA" id="ARBA00023034"/>
    </source>
</evidence>
<evidence type="ECO:0000256" key="3">
    <source>
        <dbReference type="ARBA" id="ARBA00014516"/>
    </source>
</evidence>